<organism evidence="2 3">
    <name type="scientific">Bradyrhizobium canariense</name>
    <dbReference type="NCBI Taxonomy" id="255045"/>
    <lineage>
        <taxon>Bacteria</taxon>
        <taxon>Pseudomonadati</taxon>
        <taxon>Pseudomonadota</taxon>
        <taxon>Alphaproteobacteria</taxon>
        <taxon>Hyphomicrobiales</taxon>
        <taxon>Nitrobacteraceae</taxon>
        <taxon>Bradyrhizobium</taxon>
    </lineage>
</organism>
<dbReference type="Proteomes" id="UP000243904">
    <property type="component" value="Chromosome I"/>
</dbReference>
<dbReference type="AlphaFoldDB" id="A0A1H1QTZ3"/>
<keyword evidence="1" id="KW-1133">Transmembrane helix</keyword>
<evidence type="ECO:0000256" key="1">
    <source>
        <dbReference type="SAM" id="Phobius"/>
    </source>
</evidence>
<feature type="transmembrane region" description="Helical" evidence="1">
    <location>
        <begin position="12"/>
        <end position="30"/>
    </location>
</feature>
<keyword evidence="3" id="KW-1185">Reference proteome</keyword>
<proteinExistence type="predicted"/>
<evidence type="ECO:0000313" key="2">
    <source>
        <dbReference type="EMBL" id="SDS26857.1"/>
    </source>
</evidence>
<reference evidence="3" key="1">
    <citation type="submission" date="2016-10" db="EMBL/GenBank/DDBJ databases">
        <authorList>
            <person name="Varghese N."/>
            <person name="Submissions S."/>
        </authorList>
    </citation>
    <scope>NUCLEOTIDE SEQUENCE [LARGE SCALE GENOMIC DNA]</scope>
    <source>
        <strain evidence="3">GAS369</strain>
    </source>
</reference>
<evidence type="ECO:0000313" key="3">
    <source>
        <dbReference type="Proteomes" id="UP000243904"/>
    </source>
</evidence>
<accession>A0A1H1QTZ3</accession>
<keyword evidence="1" id="KW-0472">Membrane</keyword>
<keyword evidence="1" id="KW-0812">Transmembrane</keyword>
<name>A0A1H1QTZ3_9BRAD</name>
<sequence>MSLSDKPILTVLRATAVIYAIYLPIALWLGHTYVPLPAPPGASPLYGISHTKGYAFSSPLAYSFRPFADDKLDDQGSPVMLYEDNKPLGPAHSDDLDIERIGKGRYSYRKGVGLIFSTSDNSDPAANGRHYWVDCPNKSPLTSELRCDP</sequence>
<gene>
    <name evidence="2" type="ORF">SAMN05444158_1533</name>
</gene>
<dbReference type="EMBL" id="LT629750">
    <property type="protein sequence ID" value="SDS26857.1"/>
    <property type="molecule type" value="Genomic_DNA"/>
</dbReference>
<protein>
    <submittedName>
        <fullName evidence="2">Uncharacterized protein</fullName>
    </submittedName>
</protein>